<keyword evidence="3" id="KW-0804">Transcription</keyword>
<keyword evidence="7" id="KW-1185">Reference proteome</keyword>
<evidence type="ECO:0000256" key="5">
    <source>
        <dbReference type="SAM" id="MobiDB-lite"/>
    </source>
</evidence>
<comment type="subcellular location">
    <subcellularLocation>
        <location evidence="1">Nucleus</location>
    </subcellularLocation>
</comment>
<evidence type="ECO:0000256" key="4">
    <source>
        <dbReference type="ARBA" id="ARBA00023242"/>
    </source>
</evidence>
<name>B5Y430_PHATC</name>
<dbReference type="GO" id="GO:0006357">
    <property type="term" value="P:regulation of transcription by RNA polymerase II"/>
    <property type="evidence" value="ECO:0007669"/>
    <property type="project" value="InterPro"/>
</dbReference>
<evidence type="ECO:0000256" key="1">
    <source>
        <dbReference type="ARBA" id="ARBA00004123"/>
    </source>
</evidence>
<dbReference type="AlphaFoldDB" id="B5Y430"/>
<evidence type="ECO:0000256" key="3">
    <source>
        <dbReference type="ARBA" id="ARBA00023163"/>
    </source>
</evidence>
<evidence type="ECO:0000256" key="2">
    <source>
        <dbReference type="ARBA" id="ARBA00023015"/>
    </source>
</evidence>
<dbReference type="eggNOG" id="ENOG502SRBU">
    <property type="taxonomic scope" value="Eukaryota"/>
</dbReference>
<dbReference type="KEGG" id="pti:PHATR_46882"/>
<dbReference type="OMA" id="ENICVAT"/>
<protein>
    <submittedName>
        <fullName evidence="6">Uncharacterized protein</fullName>
    </submittedName>
</protein>
<keyword evidence="2" id="KW-0805">Transcription regulation</keyword>
<dbReference type="OrthoDB" id="44785at2759"/>
<dbReference type="InterPro" id="IPR009332">
    <property type="entry name" value="Med22"/>
</dbReference>
<reference evidence="6 7" key="1">
    <citation type="journal article" date="2008" name="Nature">
        <title>The Phaeodactylum genome reveals the evolutionary history of diatom genomes.</title>
        <authorList>
            <person name="Bowler C."/>
            <person name="Allen A.E."/>
            <person name="Badger J.H."/>
            <person name="Grimwood J."/>
            <person name="Jabbari K."/>
            <person name="Kuo A."/>
            <person name="Maheswari U."/>
            <person name="Martens C."/>
            <person name="Maumus F."/>
            <person name="Otillar R.P."/>
            <person name="Rayko E."/>
            <person name="Salamov A."/>
            <person name="Vandepoele K."/>
            <person name="Beszteri B."/>
            <person name="Gruber A."/>
            <person name="Heijde M."/>
            <person name="Katinka M."/>
            <person name="Mock T."/>
            <person name="Valentin K."/>
            <person name="Verret F."/>
            <person name="Berges J.A."/>
            <person name="Brownlee C."/>
            <person name="Cadoret J.P."/>
            <person name="Chiovitti A."/>
            <person name="Choi C.J."/>
            <person name="Coesel S."/>
            <person name="De Martino A."/>
            <person name="Detter J.C."/>
            <person name="Durkin C."/>
            <person name="Falciatore A."/>
            <person name="Fournet J."/>
            <person name="Haruta M."/>
            <person name="Huysman M.J."/>
            <person name="Jenkins B.D."/>
            <person name="Jiroutova K."/>
            <person name="Jorgensen R.E."/>
            <person name="Joubert Y."/>
            <person name="Kaplan A."/>
            <person name="Kroger N."/>
            <person name="Kroth P.G."/>
            <person name="La Roche J."/>
            <person name="Lindquist E."/>
            <person name="Lommer M."/>
            <person name="Martin-Jezequel V."/>
            <person name="Lopez P.J."/>
            <person name="Lucas S."/>
            <person name="Mangogna M."/>
            <person name="McGinnis K."/>
            <person name="Medlin L.K."/>
            <person name="Montsant A."/>
            <person name="Oudot-Le Secq M.P."/>
            <person name="Napoli C."/>
            <person name="Obornik M."/>
            <person name="Parker M.S."/>
            <person name="Petit J.L."/>
            <person name="Porcel B.M."/>
            <person name="Poulsen N."/>
            <person name="Robison M."/>
            <person name="Rychlewski L."/>
            <person name="Rynearson T.A."/>
            <person name="Schmutz J."/>
            <person name="Shapiro H."/>
            <person name="Siaut M."/>
            <person name="Stanley M."/>
            <person name="Sussman M.R."/>
            <person name="Taylor A.R."/>
            <person name="Vardi A."/>
            <person name="von Dassow P."/>
            <person name="Vyverman W."/>
            <person name="Willis A."/>
            <person name="Wyrwicz L.S."/>
            <person name="Rokhsar D.S."/>
            <person name="Weissenbach J."/>
            <person name="Armbrust E.V."/>
            <person name="Green B.R."/>
            <person name="Van de Peer Y."/>
            <person name="Grigoriev I.V."/>
        </authorList>
    </citation>
    <scope>NUCLEOTIDE SEQUENCE [LARGE SCALE GENOMIC DNA]</scope>
    <source>
        <strain evidence="6 7">CCAP 1055/1</strain>
    </source>
</reference>
<organism evidence="6 7">
    <name type="scientific">Phaeodactylum tricornutum (strain CCAP 1055/1)</name>
    <dbReference type="NCBI Taxonomy" id="556484"/>
    <lineage>
        <taxon>Eukaryota</taxon>
        <taxon>Sar</taxon>
        <taxon>Stramenopiles</taxon>
        <taxon>Ochrophyta</taxon>
        <taxon>Bacillariophyta</taxon>
        <taxon>Bacillariophyceae</taxon>
        <taxon>Bacillariophycidae</taxon>
        <taxon>Naviculales</taxon>
        <taxon>Phaeodactylaceae</taxon>
        <taxon>Phaeodactylum</taxon>
    </lineage>
</organism>
<dbReference type="RefSeq" id="XP_002185768.1">
    <property type="nucleotide sequence ID" value="XM_002185732.1"/>
</dbReference>
<accession>B5Y430</accession>
<dbReference type="Pfam" id="PF06179">
    <property type="entry name" value="Med22"/>
    <property type="match status" value="1"/>
</dbReference>
<keyword evidence="4" id="KW-0539">Nucleus</keyword>
<dbReference type="InParanoid" id="B5Y430"/>
<proteinExistence type="predicted"/>
<dbReference type="GO" id="GO:0003712">
    <property type="term" value="F:transcription coregulator activity"/>
    <property type="evidence" value="ECO:0007669"/>
    <property type="project" value="InterPro"/>
</dbReference>
<sequence>MDRAVEDATPAEEWSQSLNATCNRLSTQYSNLLKSASSVTALAEENKHDPRAGGGHMISAQDPPPPPLAADVALASLQCQLASENICVATSHLLTLIRTLRLSLLLMDEDTIDAEESLQAQETKRMTEQAMTKAIQLEQQLMIQRQESLNR</sequence>
<evidence type="ECO:0000313" key="7">
    <source>
        <dbReference type="Proteomes" id="UP000000759"/>
    </source>
</evidence>
<reference evidence="7" key="2">
    <citation type="submission" date="2008-08" db="EMBL/GenBank/DDBJ databases">
        <authorList>
            <consortium name="Diatom Consortium"/>
            <person name="Grigoriev I."/>
            <person name="Grimwood J."/>
            <person name="Kuo A."/>
            <person name="Otillar R.P."/>
            <person name="Salamov A."/>
            <person name="Detter J.C."/>
            <person name="Lindquist E."/>
            <person name="Shapiro H."/>
            <person name="Lucas S."/>
            <person name="Glavina del Rio T."/>
            <person name="Pitluck S."/>
            <person name="Rokhsar D."/>
            <person name="Bowler C."/>
        </authorList>
    </citation>
    <scope>GENOME REANNOTATION</scope>
    <source>
        <strain evidence="7">CCAP 1055/1</strain>
    </source>
</reference>
<feature type="region of interest" description="Disordered" evidence="5">
    <location>
        <begin position="47"/>
        <end position="66"/>
    </location>
</feature>
<dbReference type="HOGENOM" id="CLU_1735011_0_0_1"/>
<dbReference type="GO" id="GO:0016592">
    <property type="term" value="C:mediator complex"/>
    <property type="evidence" value="ECO:0007669"/>
    <property type="project" value="InterPro"/>
</dbReference>
<gene>
    <name evidence="6" type="ORF">PHATR_46882</name>
</gene>
<dbReference type="PaxDb" id="2850-Phatr46882"/>
<dbReference type="EMBL" id="CP001141">
    <property type="protein sequence ID" value="ACI65238.1"/>
    <property type="molecule type" value="Genomic_DNA"/>
</dbReference>
<dbReference type="GeneID" id="7204725"/>
<dbReference type="Proteomes" id="UP000000759">
    <property type="component" value="Chromosome 11"/>
</dbReference>
<evidence type="ECO:0000313" key="6">
    <source>
        <dbReference type="EMBL" id="ACI65238.1"/>
    </source>
</evidence>